<name>A0ABX1TFF5_9GAMM</name>
<sequence length="62" mass="6814">MADVAELLTVVAHSCGISDTRGSHLVLIRLFILLPHLLKRFVDGGYQQGVIDWVKALFGLLP</sequence>
<dbReference type="Proteomes" id="UP000760480">
    <property type="component" value="Unassembled WGS sequence"/>
</dbReference>
<keyword evidence="2" id="KW-1185">Reference proteome</keyword>
<dbReference type="RefSeq" id="WP_169247342.1">
    <property type="nucleotide sequence ID" value="NZ_SPMZ01000007.1"/>
</dbReference>
<comment type="caution">
    <text evidence="1">The sequence shown here is derived from an EMBL/GenBank/DDBJ whole genome shotgun (WGS) entry which is preliminary data.</text>
</comment>
<evidence type="ECO:0000313" key="1">
    <source>
        <dbReference type="EMBL" id="NMQ18088.1"/>
    </source>
</evidence>
<proteinExistence type="predicted"/>
<gene>
    <name evidence="1" type="ORF">E4P82_02075</name>
</gene>
<accession>A0ABX1TFF5</accession>
<evidence type="ECO:0000313" key="2">
    <source>
        <dbReference type="Proteomes" id="UP000760480"/>
    </source>
</evidence>
<organism evidence="1 2">
    <name type="scientific">Candidatus Competibacter phosphatis</name>
    <dbReference type="NCBI Taxonomy" id="221280"/>
    <lineage>
        <taxon>Bacteria</taxon>
        <taxon>Pseudomonadati</taxon>
        <taxon>Pseudomonadota</taxon>
        <taxon>Gammaproteobacteria</taxon>
        <taxon>Candidatus Competibacteraceae</taxon>
        <taxon>Candidatus Competibacter</taxon>
    </lineage>
</organism>
<protein>
    <submittedName>
        <fullName evidence="1">Uncharacterized protein</fullName>
    </submittedName>
</protein>
<dbReference type="EMBL" id="SPMZ01000007">
    <property type="protein sequence ID" value="NMQ18088.1"/>
    <property type="molecule type" value="Genomic_DNA"/>
</dbReference>
<reference evidence="1 2" key="1">
    <citation type="submission" date="2019-03" db="EMBL/GenBank/DDBJ databases">
        <title>Metabolic reconstructions from genomes of highly enriched 'Candidatus Accumulibacter' and 'Candidatus Competibacter' bioreactor populations.</title>
        <authorList>
            <person name="Annavajhala M.K."/>
            <person name="Welles L."/>
            <person name="Abbas B."/>
            <person name="Sorokin D."/>
            <person name="Park H."/>
            <person name="Van Loosdrecht M."/>
            <person name="Chandran K."/>
        </authorList>
    </citation>
    <scope>NUCLEOTIDE SEQUENCE [LARGE SCALE GENOMIC DNA]</scope>
    <source>
        <strain evidence="1 2">SBR_G</strain>
    </source>
</reference>